<dbReference type="EMBL" id="MDJZ01000017">
    <property type="protein sequence ID" value="OUE23611.1"/>
    <property type="molecule type" value="Genomic_DNA"/>
</dbReference>
<dbReference type="RefSeq" id="WP_172403819.1">
    <property type="nucleotide sequence ID" value="NZ_MDJZ01000017.1"/>
</dbReference>
<proteinExistence type="predicted"/>
<evidence type="ECO:0000313" key="1">
    <source>
        <dbReference type="EMBL" id="OUE23611.1"/>
    </source>
</evidence>
<gene>
    <name evidence="1" type="ORF">BFL37_13180</name>
</gene>
<comment type="caution">
    <text evidence="1">The sequence shown here is derived from an EMBL/GenBank/DDBJ whole genome shotgun (WGS) entry which is preliminary data.</text>
</comment>
<organism evidence="1 2">
    <name type="scientific">Clavibacter michiganensis</name>
    <dbReference type="NCBI Taxonomy" id="28447"/>
    <lineage>
        <taxon>Bacteria</taxon>
        <taxon>Bacillati</taxon>
        <taxon>Actinomycetota</taxon>
        <taxon>Actinomycetes</taxon>
        <taxon>Micrococcales</taxon>
        <taxon>Microbacteriaceae</taxon>
        <taxon>Clavibacter</taxon>
    </lineage>
</organism>
<accession>A0A251YH87</accession>
<dbReference type="Proteomes" id="UP000195101">
    <property type="component" value="Unassembled WGS sequence"/>
</dbReference>
<protein>
    <recommendedName>
        <fullName evidence="3">Biopolymer transporter Tol</fullName>
    </recommendedName>
</protein>
<sequence>MTDRPQDPDDEAASAASAAAIEDERWLVVDGRRWPRTDPSLPADMVDALTSHLGRGRSGVRTARRAGDDDAVTAARERIGLAKHGLGERGPRWWDEPEDARLERAREALRELDALDDPAS</sequence>
<keyword evidence="2" id="KW-1185">Reference proteome</keyword>
<evidence type="ECO:0008006" key="3">
    <source>
        <dbReference type="Google" id="ProtNLM"/>
    </source>
</evidence>
<evidence type="ECO:0000313" key="2">
    <source>
        <dbReference type="Proteomes" id="UP000195101"/>
    </source>
</evidence>
<dbReference type="AlphaFoldDB" id="A0A251YH87"/>
<name>A0A251YH87_9MICO</name>
<reference evidence="1 2" key="1">
    <citation type="submission" date="2016-08" db="EMBL/GenBank/DDBJ databases">
        <title>Genome sequence of Clavibacter michiganensis spp strain CFBP8019.</title>
        <authorList>
            <person name="Thapa S.P."/>
            <person name="Coaker G."/>
            <person name="Jacques M.-A."/>
        </authorList>
    </citation>
    <scope>NUCLEOTIDE SEQUENCE [LARGE SCALE GENOMIC DNA]</scope>
    <source>
        <strain evidence="1">CFBP8019</strain>
    </source>
</reference>